<feature type="transmembrane region" description="Helical" evidence="8">
    <location>
        <begin position="292"/>
        <end position="314"/>
    </location>
</feature>
<comment type="similarity">
    <text evidence="2">Belongs to the binding-protein-dependent transport system permease family. FecCD subfamily.</text>
</comment>
<dbReference type="GO" id="GO:0022857">
    <property type="term" value="F:transmembrane transporter activity"/>
    <property type="evidence" value="ECO:0007669"/>
    <property type="project" value="InterPro"/>
</dbReference>
<feature type="transmembrane region" description="Helical" evidence="8">
    <location>
        <begin position="210"/>
        <end position="233"/>
    </location>
</feature>
<protein>
    <submittedName>
        <fullName evidence="9">Iron-enterobactin transporter subunit membrane component of ABC superfamily</fullName>
    </submittedName>
</protein>
<dbReference type="PANTHER" id="PTHR30472:SF24">
    <property type="entry name" value="FERRIC ENTEROBACTIN TRANSPORT SYSTEM PERMEASE PROTEIN FEPG"/>
    <property type="match status" value="1"/>
</dbReference>
<feature type="transmembrane region" description="Helical" evidence="8">
    <location>
        <begin position="167"/>
        <end position="190"/>
    </location>
</feature>
<keyword evidence="6 8" id="KW-1133">Transmembrane helix</keyword>
<feature type="transmembrane region" description="Helical" evidence="8">
    <location>
        <begin position="31"/>
        <end position="52"/>
    </location>
</feature>
<dbReference type="RefSeq" id="WP_231935805.1">
    <property type="nucleotide sequence ID" value="NZ_BAAAGO010000015.1"/>
</dbReference>
<dbReference type="EMBL" id="LT985188">
    <property type="protein sequence ID" value="SPD86055.1"/>
    <property type="molecule type" value="Genomic_DNA"/>
</dbReference>
<evidence type="ECO:0000256" key="6">
    <source>
        <dbReference type="ARBA" id="ARBA00022989"/>
    </source>
</evidence>
<dbReference type="GO" id="GO:0033214">
    <property type="term" value="P:siderophore-iron import into cell"/>
    <property type="evidence" value="ECO:0007669"/>
    <property type="project" value="TreeGrafter"/>
</dbReference>
<gene>
    <name evidence="9" type="primary">fepG</name>
    <name evidence="9" type="ORF">MPLG2_1019</name>
</gene>
<accession>A0A2N9JEZ4</accession>
<dbReference type="Proteomes" id="UP000238164">
    <property type="component" value="Chromosome 1"/>
</dbReference>
<dbReference type="SUPFAM" id="SSF81345">
    <property type="entry name" value="ABC transporter involved in vitamin B12 uptake, BtuC"/>
    <property type="match status" value="1"/>
</dbReference>
<evidence type="ECO:0000313" key="9">
    <source>
        <dbReference type="EMBL" id="SPD86055.1"/>
    </source>
</evidence>
<proteinExistence type="inferred from homology"/>
<keyword evidence="5 8" id="KW-0812">Transmembrane</keyword>
<keyword evidence="4" id="KW-1003">Cell membrane</keyword>
<dbReference type="PANTHER" id="PTHR30472">
    <property type="entry name" value="FERRIC ENTEROBACTIN TRANSPORT SYSTEM PERMEASE PROTEIN"/>
    <property type="match status" value="1"/>
</dbReference>
<feature type="transmembrane region" description="Helical" evidence="8">
    <location>
        <begin position="116"/>
        <end position="134"/>
    </location>
</feature>
<feature type="transmembrane region" description="Helical" evidence="8">
    <location>
        <begin position="260"/>
        <end position="285"/>
    </location>
</feature>
<keyword evidence="10" id="KW-1185">Reference proteome</keyword>
<dbReference type="Pfam" id="PF01032">
    <property type="entry name" value="FecCD"/>
    <property type="match status" value="1"/>
</dbReference>
<dbReference type="Gene3D" id="1.10.3470.10">
    <property type="entry name" value="ABC transporter involved in vitamin B12 uptake, BtuC"/>
    <property type="match status" value="1"/>
</dbReference>
<keyword evidence="3" id="KW-0813">Transport</keyword>
<evidence type="ECO:0000256" key="1">
    <source>
        <dbReference type="ARBA" id="ARBA00004651"/>
    </source>
</evidence>
<dbReference type="InterPro" id="IPR000522">
    <property type="entry name" value="ABC_transptr_permease_BtuC"/>
</dbReference>
<evidence type="ECO:0000256" key="5">
    <source>
        <dbReference type="ARBA" id="ARBA00022692"/>
    </source>
</evidence>
<feature type="transmembrane region" description="Helical" evidence="8">
    <location>
        <begin position="326"/>
        <end position="345"/>
    </location>
</feature>
<name>A0A2N9JEZ4_9ACTN</name>
<feature type="transmembrane region" description="Helical" evidence="8">
    <location>
        <begin position="86"/>
        <end position="104"/>
    </location>
</feature>
<evidence type="ECO:0000256" key="8">
    <source>
        <dbReference type="SAM" id="Phobius"/>
    </source>
</evidence>
<evidence type="ECO:0000256" key="2">
    <source>
        <dbReference type="ARBA" id="ARBA00007935"/>
    </source>
</evidence>
<comment type="subcellular location">
    <subcellularLocation>
        <location evidence="1">Cell membrane</location>
        <topology evidence="1">Multi-pass membrane protein</topology>
    </subcellularLocation>
</comment>
<evidence type="ECO:0000256" key="3">
    <source>
        <dbReference type="ARBA" id="ARBA00022448"/>
    </source>
</evidence>
<dbReference type="GO" id="GO:0005886">
    <property type="term" value="C:plasma membrane"/>
    <property type="evidence" value="ECO:0007669"/>
    <property type="project" value="UniProtKB-SubCell"/>
</dbReference>
<reference evidence="9 10" key="1">
    <citation type="submission" date="2018-02" db="EMBL/GenBank/DDBJ databases">
        <authorList>
            <person name="Cohen D.B."/>
            <person name="Kent A.D."/>
        </authorList>
    </citation>
    <scope>NUCLEOTIDE SEQUENCE [LARGE SCALE GENOMIC DNA]</scope>
    <source>
        <strain evidence="9">1</strain>
    </source>
</reference>
<feature type="transmembrane region" description="Helical" evidence="8">
    <location>
        <begin position="141"/>
        <end position="161"/>
    </location>
</feature>
<keyword evidence="7 8" id="KW-0472">Membrane</keyword>
<organism evidence="9 10">
    <name type="scientific">Micropruina glycogenica</name>
    <dbReference type="NCBI Taxonomy" id="75385"/>
    <lineage>
        <taxon>Bacteria</taxon>
        <taxon>Bacillati</taxon>
        <taxon>Actinomycetota</taxon>
        <taxon>Actinomycetes</taxon>
        <taxon>Propionibacteriales</taxon>
        <taxon>Nocardioidaceae</taxon>
        <taxon>Micropruina</taxon>
    </lineage>
</organism>
<dbReference type="AlphaFoldDB" id="A0A2N9JEZ4"/>
<dbReference type="KEGG" id="mgg:MPLG2_1019"/>
<dbReference type="InterPro" id="IPR037294">
    <property type="entry name" value="ABC_BtuC-like"/>
</dbReference>
<dbReference type="CDD" id="cd06550">
    <property type="entry name" value="TM_ABC_iron-siderophores_like"/>
    <property type="match status" value="1"/>
</dbReference>
<evidence type="ECO:0000313" key="10">
    <source>
        <dbReference type="Proteomes" id="UP000238164"/>
    </source>
</evidence>
<sequence length="352" mass="35980">MSAELADRTSLDPRSESLPVPLIGGWVPRRGVVVAVASVLLTLALAVVALGFGDLPLSPAEVVQALFATDGGFITTVVRDWRLPRVLGAVVFGGALAISGAIFQSLTRNPLGSPDVIGFATGAYTGALIALTVIGTGAVSLSLGALVGGLATAVVVYLLAYRRGMQGFRLIIVGIAVTAMLQSVNLFLLLRAQEEVAMAASIWGAGSLSLMNWGTLLPAVIALAVCLPGLLLVPQLRQLELGDDAAAAHGVDVERSRLGLVLFAVALVAIVTAATGPIAFVALAAPQVARRLAGSAGIPIAGSAFIGALLLLSADLIAQHTLPVDVPVGIVTVVLGGFYLLTLLIQEARRRT</sequence>
<evidence type="ECO:0000256" key="4">
    <source>
        <dbReference type="ARBA" id="ARBA00022475"/>
    </source>
</evidence>
<evidence type="ECO:0000256" key="7">
    <source>
        <dbReference type="ARBA" id="ARBA00023136"/>
    </source>
</evidence>